<dbReference type="EMBL" id="JBJUIK010000007">
    <property type="protein sequence ID" value="KAL3523572.1"/>
    <property type="molecule type" value="Genomic_DNA"/>
</dbReference>
<reference evidence="1 2" key="1">
    <citation type="submission" date="2024-11" db="EMBL/GenBank/DDBJ databases">
        <title>A near-complete genome assembly of Cinchona calisaya.</title>
        <authorList>
            <person name="Lian D.C."/>
            <person name="Zhao X.W."/>
            <person name="Wei L."/>
        </authorList>
    </citation>
    <scope>NUCLEOTIDE SEQUENCE [LARGE SCALE GENOMIC DNA]</scope>
    <source>
        <tissue evidence="1">Nenye</tissue>
    </source>
</reference>
<protein>
    <submittedName>
        <fullName evidence="1">Uncharacterized protein</fullName>
    </submittedName>
</protein>
<name>A0ABD2ZVY6_9GENT</name>
<gene>
    <name evidence="1" type="ORF">ACH5RR_016406</name>
</gene>
<dbReference type="Proteomes" id="UP001630127">
    <property type="component" value="Unassembled WGS sequence"/>
</dbReference>
<evidence type="ECO:0000313" key="1">
    <source>
        <dbReference type="EMBL" id="KAL3523572.1"/>
    </source>
</evidence>
<dbReference type="Gene3D" id="2.60.120.430">
    <property type="entry name" value="Galactose-binding lectin"/>
    <property type="match status" value="1"/>
</dbReference>
<dbReference type="PANTHER" id="PTHR34590">
    <property type="entry name" value="OS03G0124300 PROTEIN-RELATED"/>
    <property type="match status" value="1"/>
</dbReference>
<accession>A0ABD2ZVY6</accession>
<keyword evidence="2" id="KW-1185">Reference proteome</keyword>
<organism evidence="1 2">
    <name type="scientific">Cinchona calisaya</name>
    <dbReference type="NCBI Taxonomy" id="153742"/>
    <lineage>
        <taxon>Eukaryota</taxon>
        <taxon>Viridiplantae</taxon>
        <taxon>Streptophyta</taxon>
        <taxon>Embryophyta</taxon>
        <taxon>Tracheophyta</taxon>
        <taxon>Spermatophyta</taxon>
        <taxon>Magnoliopsida</taxon>
        <taxon>eudicotyledons</taxon>
        <taxon>Gunneridae</taxon>
        <taxon>Pentapetalae</taxon>
        <taxon>asterids</taxon>
        <taxon>lamiids</taxon>
        <taxon>Gentianales</taxon>
        <taxon>Rubiaceae</taxon>
        <taxon>Cinchonoideae</taxon>
        <taxon>Cinchoneae</taxon>
        <taxon>Cinchona</taxon>
    </lineage>
</organism>
<comment type="caution">
    <text evidence="1">The sequence shown here is derived from an EMBL/GenBank/DDBJ whole genome shotgun (WGS) entry which is preliminary data.</text>
</comment>
<proteinExistence type="predicted"/>
<dbReference type="InterPro" id="IPR045272">
    <property type="entry name" value="ANXUR1/2-like"/>
</dbReference>
<evidence type="ECO:0000313" key="2">
    <source>
        <dbReference type="Proteomes" id="UP001630127"/>
    </source>
</evidence>
<dbReference type="PANTHER" id="PTHR34590:SF15">
    <property type="entry name" value="PROTEIN KINASE DOMAIN-CONTAINING PROTEIN"/>
    <property type="match status" value="1"/>
</dbReference>
<sequence>MVHQSEEGIGVCCAITSSKRAAYYSIGDAAINCGSVANSTGLDGREWIGEAASSMFPSGESRISTAAEKPSFSIDPVPYKTSRISSTEFGYSFQVNPDGVTILITC</sequence>
<dbReference type="AlphaFoldDB" id="A0ABD2ZVY6"/>